<comment type="function">
    <text evidence="2 16">Cell wall formation.</text>
</comment>
<feature type="active site" evidence="16">
    <location>
        <position position="297"/>
    </location>
</feature>
<dbReference type="NCBIfam" id="TIGR00179">
    <property type="entry name" value="murB"/>
    <property type="match status" value="1"/>
</dbReference>
<keyword evidence="14 16" id="KW-0961">Cell wall biogenesis/degradation</keyword>
<dbReference type="InterPro" id="IPR036318">
    <property type="entry name" value="FAD-bd_PCMH-like_sf"/>
</dbReference>
<dbReference type="InterPro" id="IPR016166">
    <property type="entry name" value="FAD-bd_PCMH"/>
</dbReference>
<feature type="domain" description="FAD-binding PCMH-type" evidence="17">
    <location>
        <begin position="33"/>
        <end position="198"/>
    </location>
</feature>
<dbReference type="GO" id="GO:0005829">
    <property type="term" value="C:cytosol"/>
    <property type="evidence" value="ECO:0007669"/>
    <property type="project" value="TreeGrafter"/>
</dbReference>
<dbReference type="InterPro" id="IPR011601">
    <property type="entry name" value="MurB_C"/>
</dbReference>
<evidence type="ECO:0000256" key="7">
    <source>
        <dbReference type="ARBA" id="ARBA00022630"/>
    </source>
</evidence>
<dbReference type="GO" id="GO:0071555">
    <property type="term" value="P:cell wall organization"/>
    <property type="evidence" value="ECO:0007669"/>
    <property type="project" value="UniProtKB-KW"/>
</dbReference>
<comment type="cofactor">
    <cofactor evidence="1 16">
        <name>FAD</name>
        <dbReference type="ChEBI" id="CHEBI:57692"/>
    </cofactor>
</comment>
<dbReference type="SUPFAM" id="SSF56194">
    <property type="entry name" value="Uridine diphospho-N-Acetylenolpyruvylglucosamine reductase, MurB, C-terminal domain"/>
    <property type="match status" value="1"/>
</dbReference>
<feature type="active site" description="Proton donor" evidence="16">
    <location>
        <position position="227"/>
    </location>
</feature>
<dbReference type="RefSeq" id="WP_119970110.1">
    <property type="nucleotide sequence ID" value="NZ_CP032416.1"/>
</dbReference>
<evidence type="ECO:0000313" key="18">
    <source>
        <dbReference type="EMBL" id="AYD39401.1"/>
    </source>
</evidence>
<evidence type="ECO:0000256" key="6">
    <source>
        <dbReference type="ARBA" id="ARBA00022618"/>
    </source>
</evidence>
<keyword evidence="13 16" id="KW-0131">Cell cycle</keyword>
<evidence type="ECO:0000256" key="5">
    <source>
        <dbReference type="ARBA" id="ARBA00022490"/>
    </source>
</evidence>
<organism evidence="18 19">
    <name type="scientific">Clostridium fermenticellae</name>
    <dbReference type="NCBI Taxonomy" id="2068654"/>
    <lineage>
        <taxon>Bacteria</taxon>
        <taxon>Bacillati</taxon>
        <taxon>Bacillota</taxon>
        <taxon>Clostridia</taxon>
        <taxon>Eubacteriales</taxon>
        <taxon>Clostridiaceae</taxon>
        <taxon>Clostridium</taxon>
    </lineage>
</organism>
<dbReference type="GO" id="GO:0009252">
    <property type="term" value="P:peptidoglycan biosynthetic process"/>
    <property type="evidence" value="ECO:0007669"/>
    <property type="project" value="UniProtKB-UniRule"/>
</dbReference>
<dbReference type="Pfam" id="PF01565">
    <property type="entry name" value="FAD_binding_4"/>
    <property type="match status" value="1"/>
</dbReference>
<dbReference type="GO" id="GO:0071949">
    <property type="term" value="F:FAD binding"/>
    <property type="evidence" value="ECO:0007669"/>
    <property type="project" value="InterPro"/>
</dbReference>
<comment type="similarity">
    <text evidence="16">Belongs to the MurB family.</text>
</comment>
<dbReference type="GO" id="GO:0008360">
    <property type="term" value="P:regulation of cell shape"/>
    <property type="evidence" value="ECO:0007669"/>
    <property type="project" value="UniProtKB-KW"/>
</dbReference>
<dbReference type="SUPFAM" id="SSF56176">
    <property type="entry name" value="FAD-binding/transporter-associated domain-like"/>
    <property type="match status" value="1"/>
</dbReference>
<evidence type="ECO:0000256" key="4">
    <source>
        <dbReference type="ARBA" id="ARBA00004752"/>
    </source>
</evidence>
<dbReference type="NCBIfam" id="NF010480">
    <property type="entry name" value="PRK13905.1"/>
    <property type="match status" value="1"/>
</dbReference>
<dbReference type="Gene3D" id="3.30.465.10">
    <property type="match status" value="1"/>
</dbReference>
<dbReference type="GO" id="GO:0051301">
    <property type="term" value="P:cell division"/>
    <property type="evidence" value="ECO:0007669"/>
    <property type="project" value="UniProtKB-KW"/>
</dbReference>
<comment type="subcellular location">
    <subcellularLocation>
        <location evidence="3 16">Cytoplasm</location>
    </subcellularLocation>
</comment>
<dbReference type="InterPro" id="IPR016167">
    <property type="entry name" value="FAD-bd_PCMH_sub1"/>
</dbReference>
<keyword evidence="11 16" id="KW-0573">Peptidoglycan synthesis</keyword>
<accession>A0A386H137</accession>
<dbReference type="HAMAP" id="MF_00037">
    <property type="entry name" value="MurB"/>
    <property type="match status" value="1"/>
</dbReference>
<keyword evidence="5 16" id="KW-0963">Cytoplasm</keyword>
<evidence type="ECO:0000256" key="1">
    <source>
        <dbReference type="ARBA" id="ARBA00001974"/>
    </source>
</evidence>
<gene>
    <name evidence="16" type="primary">murB</name>
    <name evidence="18" type="ORF">D4Z93_02125</name>
</gene>
<evidence type="ECO:0000256" key="8">
    <source>
        <dbReference type="ARBA" id="ARBA00022827"/>
    </source>
</evidence>
<dbReference type="InterPro" id="IPR006094">
    <property type="entry name" value="Oxid_FAD_bind_N"/>
</dbReference>
<reference evidence="18 19" key="1">
    <citation type="journal article" date="2019" name="Int. J. Syst. Evol. Microbiol.">
        <title>Clostridium fermenticellae sp. nov., isolated from the mud in a fermentation cellar for the production of the Chinese liquor, baijiu.</title>
        <authorList>
            <person name="Xu P.X."/>
            <person name="Chai L.J."/>
            <person name="Qiu T."/>
            <person name="Zhang X.J."/>
            <person name="Lu Z.M."/>
            <person name="Xiao C."/>
            <person name="Wang S.T."/>
            <person name="Shen C.H."/>
            <person name="Shi J.S."/>
            <person name="Xu Z.H."/>
        </authorList>
    </citation>
    <scope>NUCLEOTIDE SEQUENCE [LARGE SCALE GENOMIC DNA]</scope>
    <source>
        <strain evidence="18 19">JN500901</strain>
    </source>
</reference>
<evidence type="ECO:0000256" key="14">
    <source>
        <dbReference type="ARBA" id="ARBA00023316"/>
    </source>
</evidence>
<keyword evidence="7 16" id="KW-0285">Flavoprotein</keyword>
<evidence type="ECO:0000256" key="2">
    <source>
        <dbReference type="ARBA" id="ARBA00003921"/>
    </source>
</evidence>
<evidence type="ECO:0000256" key="13">
    <source>
        <dbReference type="ARBA" id="ARBA00023306"/>
    </source>
</evidence>
<evidence type="ECO:0000256" key="12">
    <source>
        <dbReference type="ARBA" id="ARBA00023002"/>
    </source>
</evidence>
<dbReference type="AlphaFoldDB" id="A0A386H137"/>
<evidence type="ECO:0000313" key="19">
    <source>
        <dbReference type="Proteomes" id="UP000266301"/>
    </source>
</evidence>
<evidence type="ECO:0000259" key="17">
    <source>
        <dbReference type="PROSITE" id="PS51387"/>
    </source>
</evidence>
<dbReference type="EC" id="1.3.1.98" evidence="16"/>
<dbReference type="Proteomes" id="UP000266301">
    <property type="component" value="Chromosome"/>
</dbReference>
<proteinExistence type="inferred from homology"/>
<dbReference type="InterPro" id="IPR016169">
    <property type="entry name" value="FAD-bd_PCMH_sub2"/>
</dbReference>
<keyword evidence="9 16" id="KW-0521">NADP</keyword>
<dbReference type="KEGG" id="cfer:D4Z93_02125"/>
<dbReference type="Gene3D" id="3.90.78.10">
    <property type="entry name" value="UDP-N-acetylenolpyruvoylglucosamine reductase, C-terminal domain"/>
    <property type="match status" value="1"/>
</dbReference>
<sequence>MDEFRDISRNLYSILEREDIKIDEPMKNHTSFKVGGPVDVLVTPVSFEQVISVVKLCNLSNIPYYIIGNGSNLLVKDGGIRGIVIKLCKLNKISVLENKVTVQGGATLKDVCKVALDNSLTGLEFACGIPGSVGGAVTMNAGAYNGEISQVVESAKVIDKEGNVKLLDKKNLALGYRMSSILKYGYTVLEVTFSLEKGDYNHIKNRIDELNTRRSDKQPLEYPSAGSTFKRPEGHFAAKLIEDTGLKGLSVGDAEVSKKHSGFVINKGNATAKDILDLIRLIQQKVKEKFDVDLYTEVRIIGEERASK</sequence>
<evidence type="ECO:0000256" key="11">
    <source>
        <dbReference type="ARBA" id="ARBA00022984"/>
    </source>
</evidence>
<dbReference type="EMBL" id="CP032416">
    <property type="protein sequence ID" value="AYD39401.1"/>
    <property type="molecule type" value="Genomic_DNA"/>
</dbReference>
<dbReference type="PANTHER" id="PTHR21071">
    <property type="entry name" value="UDP-N-ACETYLENOLPYRUVOYLGLUCOSAMINE REDUCTASE"/>
    <property type="match status" value="1"/>
</dbReference>
<evidence type="ECO:0000256" key="9">
    <source>
        <dbReference type="ARBA" id="ARBA00022857"/>
    </source>
</evidence>
<name>A0A386H137_9CLOT</name>
<dbReference type="GO" id="GO:0008762">
    <property type="term" value="F:UDP-N-acetylmuramate dehydrogenase activity"/>
    <property type="evidence" value="ECO:0007669"/>
    <property type="project" value="UniProtKB-UniRule"/>
</dbReference>
<evidence type="ECO:0000256" key="15">
    <source>
        <dbReference type="ARBA" id="ARBA00048914"/>
    </source>
</evidence>
<comment type="catalytic activity">
    <reaction evidence="15 16">
        <text>UDP-N-acetyl-alpha-D-muramate + NADP(+) = UDP-N-acetyl-3-O-(1-carboxyvinyl)-alpha-D-glucosamine + NADPH + H(+)</text>
        <dbReference type="Rhea" id="RHEA:12248"/>
        <dbReference type="ChEBI" id="CHEBI:15378"/>
        <dbReference type="ChEBI" id="CHEBI:57783"/>
        <dbReference type="ChEBI" id="CHEBI:58349"/>
        <dbReference type="ChEBI" id="CHEBI:68483"/>
        <dbReference type="ChEBI" id="CHEBI:70757"/>
        <dbReference type="EC" id="1.3.1.98"/>
    </reaction>
</comment>
<dbReference type="PROSITE" id="PS51387">
    <property type="entry name" value="FAD_PCMH"/>
    <property type="match status" value="1"/>
</dbReference>
<dbReference type="OrthoDB" id="9804753at2"/>
<keyword evidence="10 16" id="KW-0133">Cell shape</keyword>
<dbReference type="Gene3D" id="3.30.43.10">
    <property type="entry name" value="Uridine Diphospho-n-acetylenolpyruvylglucosamine Reductase, domain 2"/>
    <property type="match status" value="1"/>
</dbReference>
<dbReference type="InterPro" id="IPR003170">
    <property type="entry name" value="MurB"/>
</dbReference>
<dbReference type="Pfam" id="PF02873">
    <property type="entry name" value="MurB_C"/>
    <property type="match status" value="1"/>
</dbReference>
<feature type="active site" evidence="16">
    <location>
        <position position="177"/>
    </location>
</feature>
<keyword evidence="8 16" id="KW-0274">FAD</keyword>
<evidence type="ECO:0000256" key="3">
    <source>
        <dbReference type="ARBA" id="ARBA00004496"/>
    </source>
</evidence>
<keyword evidence="12 16" id="KW-0560">Oxidoreductase</keyword>
<evidence type="ECO:0000256" key="10">
    <source>
        <dbReference type="ARBA" id="ARBA00022960"/>
    </source>
</evidence>
<dbReference type="UniPathway" id="UPA00219"/>
<keyword evidence="6 16" id="KW-0132">Cell division</keyword>
<protein>
    <recommendedName>
        <fullName evidence="16">UDP-N-acetylenolpyruvoylglucosamine reductase</fullName>
        <ecNumber evidence="16">1.3.1.98</ecNumber>
    </recommendedName>
    <alternativeName>
        <fullName evidence="16">UDP-N-acetylmuramate dehydrogenase</fullName>
    </alternativeName>
</protein>
<dbReference type="PANTHER" id="PTHR21071:SF4">
    <property type="entry name" value="UDP-N-ACETYLENOLPYRUVOYLGLUCOSAMINE REDUCTASE"/>
    <property type="match status" value="1"/>
</dbReference>
<comment type="pathway">
    <text evidence="4 16">Cell wall biogenesis; peptidoglycan biosynthesis.</text>
</comment>
<keyword evidence="19" id="KW-1185">Reference proteome</keyword>
<dbReference type="InterPro" id="IPR036635">
    <property type="entry name" value="MurB_C_sf"/>
</dbReference>
<evidence type="ECO:0000256" key="16">
    <source>
        <dbReference type="HAMAP-Rule" id="MF_00037"/>
    </source>
</evidence>